<dbReference type="GO" id="GO:0004573">
    <property type="term" value="F:Glc3Man9GlcNAc2 oligosaccharide glucosidase activity"/>
    <property type="evidence" value="ECO:0007669"/>
    <property type="project" value="InterPro"/>
</dbReference>
<proteinExistence type="inferred from homology"/>
<name>A0A0S4IMI2_BODSA</name>
<reference evidence="7" key="1">
    <citation type="submission" date="2015-09" db="EMBL/GenBank/DDBJ databases">
        <authorList>
            <consortium name="Pathogen Informatics"/>
        </authorList>
    </citation>
    <scope>NUCLEOTIDE SEQUENCE [LARGE SCALE GENOMIC DNA]</scope>
    <source>
        <strain evidence="7">Lake Konstanz</strain>
    </source>
</reference>
<dbReference type="InterPro" id="IPR004888">
    <property type="entry name" value="Glycoside_hydrolase_63"/>
</dbReference>
<keyword evidence="3" id="KW-0326">Glycosidase</keyword>
<dbReference type="PANTHER" id="PTHR10412">
    <property type="entry name" value="MANNOSYL-OLIGOSACCHARIDE GLUCOSIDASE"/>
    <property type="match status" value="1"/>
</dbReference>
<dbReference type="InterPro" id="IPR008928">
    <property type="entry name" value="6-hairpin_glycosidase_sf"/>
</dbReference>
<accession>A0A0S4IMI2</accession>
<dbReference type="InterPro" id="IPR012341">
    <property type="entry name" value="6hp_glycosidase-like_sf"/>
</dbReference>
<dbReference type="GO" id="GO:0005789">
    <property type="term" value="C:endoplasmic reticulum membrane"/>
    <property type="evidence" value="ECO:0007669"/>
    <property type="project" value="TreeGrafter"/>
</dbReference>
<gene>
    <name evidence="6" type="ORF">BSAL_55130</name>
</gene>
<dbReference type="VEuPathDB" id="TriTrypDB:BSAL_55130"/>
<dbReference type="Pfam" id="PF22422">
    <property type="entry name" value="MGH1-like_GH"/>
    <property type="match status" value="1"/>
</dbReference>
<keyword evidence="4" id="KW-0732">Signal</keyword>
<dbReference type="OrthoDB" id="40902at2759"/>
<evidence type="ECO:0000313" key="6">
    <source>
        <dbReference type="EMBL" id="CUE73437.1"/>
    </source>
</evidence>
<protein>
    <submittedName>
        <fullName evidence="6">Glycoside hydrolase, putative</fullName>
    </submittedName>
</protein>
<dbReference type="Proteomes" id="UP000051952">
    <property type="component" value="Unassembled WGS sequence"/>
</dbReference>
<dbReference type="AlphaFoldDB" id="A0A0S4IMI2"/>
<keyword evidence="2 6" id="KW-0378">Hydrolase</keyword>
<feature type="domain" description="Mannosylglycerate hydrolase MGH1-like glycoside hydrolase" evidence="5">
    <location>
        <begin position="74"/>
        <end position="447"/>
    </location>
</feature>
<dbReference type="SUPFAM" id="SSF48208">
    <property type="entry name" value="Six-hairpin glycosidases"/>
    <property type="match status" value="1"/>
</dbReference>
<dbReference type="PANTHER" id="PTHR10412:SF11">
    <property type="entry name" value="MANNOSYL-OLIGOSACCHARIDE GLUCOSIDASE"/>
    <property type="match status" value="1"/>
</dbReference>
<feature type="signal peptide" evidence="4">
    <location>
        <begin position="1"/>
        <end position="18"/>
    </location>
</feature>
<sequence length="475" mass="54233">MSLYLFLVMMIVAYVATCQQQNTSSPTAIVDQAYTFLTEHLVEGSRCWDGPNGEPNQCYDFHFYRPSMTKYATAQWLWDSGSHMITWSHKNVSNSIADLRTMVQMQRRNGFIPETIFWPPQSNVTNVNNMWFYNNTEVCEISQLPVLPYSLRAIWNATHNVSLLHEFVPPLVRYLDWWFQTRRLSDSGLISILHGWESGLDASPIYDAAYNVSSNPTFEQMYPHFDDLMVSYNLYYGWDMDDILSRQAAPEIPNTLLNAWFYVEDIGVNSVFGAGWGVLAELAMLMGNQTLATFCSAREAEVLGSVLSHGWDANLHRFVSRWRAPNGTWLTTDPETVQSLMPLLFSQLPNDIATSIVTTQLLNTSKFWTNFPIPSTSADCPSFTPDETVDLMWRGPTWGFTNWLIMEGLNVHHFTQPLNDMMDRWMQLVELSGIWEMYNPNTGAAYGVEGLGMSCIVVDWMVRLGRVNVTQSVVV</sequence>
<evidence type="ECO:0000259" key="5">
    <source>
        <dbReference type="Pfam" id="PF22422"/>
    </source>
</evidence>
<evidence type="ECO:0000256" key="3">
    <source>
        <dbReference type="ARBA" id="ARBA00023295"/>
    </source>
</evidence>
<feature type="chain" id="PRO_5006621340" evidence="4">
    <location>
        <begin position="19"/>
        <end position="475"/>
    </location>
</feature>
<dbReference type="EMBL" id="CYKH01000150">
    <property type="protein sequence ID" value="CUE73437.1"/>
    <property type="molecule type" value="Genomic_DNA"/>
</dbReference>
<dbReference type="GO" id="GO:0006487">
    <property type="term" value="P:protein N-linked glycosylation"/>
    <property type="evidence" value="ECO:0007669"/>
    <property type="project" value="TreeGrafter"/>
</dbReference>
<dbReference type="OMA" id="NSPRWDS"/>
<keyword evidence="7" id="KW-1185">Reference proteome</keyword>
<dbReference type="GO" id="GO:0009311">
    <property type="term" value="P:oligosaccharide metabolic process"/>
    <property type="evidence" value="ECO:0007669"/>
    <property type="project" value="InterPro"/>
</dbReference>
<evidence type="ECO:0000256" key="4">
    <source>
        <dbReference type="SAM" id="SignalP"/>
    </source>
</evidence>
<evidence type="ECO:0000313" key="7">
    <source>
        <dbReference type="Proteomes" id="UP000051952"/>
    </source>
</evidence>
<comment type="similarity">
    <text evidence="1">Belongs to the glycosyl hydrolase 63 family.</text>
</comment>
<evidence type="ECO:0000256" key="2">
    <source>
        <dbReference type="ARBA" id="ARBA00022801"/>
    </source>
</evidence>
<dbReference type="Gene3D" id="1.50.10.10">
    <property type="match status" value="1"/>
</dbReference>
<evidence type="ECO:0000256" key="1">
    <source>
        <dbReference type="ARBA" id="ARBA00010833"/>
    </source>
</evidence>
<organism evidence="6 7">
    <name type="scientific">Bodo saltans</name>
    <name type="common">Flagellated protozoan</name>
    <dbReference type="NCBI Taxonomy" id="75058"/>
    <lineage>
        <taxon>Eukaryota</taxon>
        <taxon>Discoba</taxon>
        <taxon>Euglenozoa</taxon>
        <taxon>Kinetoplastea</taxon>
        <taxon>Metakinetoplastina</taxon>
        <taxon>Eubodonida</taxon>
        <taxon>Bodonidae</taxon>
        <taxon>Bodo</taxon>
    </lineage>
</organism>
<dbReference type="InterPro" id="IPR054491">
    <property type="entry name" value="MGH1-like_GH"/>
</dbReference>